<keyword evidence="17" id="KW-0456">Lyase</keyword>
<feature type="domain" description="Indole-3-glycerol phosphate synthase" evidence="21">
    <location>
        <begin position="274"/>
        <end position="537"/>
    </location>
</feature>
<keyword evidence="16" id="KW-0413">Isomerase</keyword>
<evidence type="ECO:0000256" key="19">
    <source>
        <dbReference type="ARBA" id="ARBA00047683"/>
    </source>
</evidence>
<evidence type="ECO:0000256" key="9">
    <source>
        <dbReference type="ARBA" id="ARBA00012572"/>
    </source>
</evidence>
<gene>
    <name evidence="23" type="ORF">CcCBS67573_g04011</name>
</gene>
<name>A0A507FEZ2_9FUNG</name>
<dbReference type="PRINTS" id="PR00097">
    <property type="entry name" value="ANTSNTHASEII"/>
</dbReference>
<dbReference type="Gene3D" id="3.40.50.880">
    <property type="match status" value="1"/>
</dbReference>
<keyword evidence="24" id="KW-1185">Reference proteome</keyword>
<evidence type="ECO:0000256" key="14">
    <source>
        <dbReference type="ARBA" id="ARBA00022962"/>
    </source>
</evidence>
<evidence type="ECO:0000256" key="6">
    <source>
        <dbReference type="ARBA" id="ARBA00004873"/>
    </source>
</evidence>
<dbReference type="Proteomes" id="UP000320333">
    <property type="component" value="Unassembled WGS sequence"/>
</dbReference>
<evidence type="ECO:0000256" key="8">
    <source>
        <dbReference type="ARBA" id="ARBA00012362"/>
    </source>
</evidence>
<evidence type="ECO:0000256" key="11">
    <source>
        <dbReference type="ARBA" id="ARBA00022605"/>
    </source>
</evidence>
<dbReference type="FunFam" id="3.20.20.70:FF:000024">
    <property type="entry name" value="Indole-3-glycerol phosphate synthase"/>
    <property type="match status" value="1"/>
</dbReference>
<dbReference type="InterPro" id="IPR011060">
    <property type="entry name" value="RibuloseP-bd_barrel"/>
</dbReference>
<dbReference type="GO" id="GO:0005829">
    <property type="term" value="C:cytosol"/>
    <property type="evidence" value="ECO:0007669"/>
    <property type="project" value="TreeGrafter"/>
</dbReference>
<dbReference type="NCBIfam" id="TIGR00566">
    <property type="entry name" value="trpG_papA"/>
    <property type="match status" value="1"/>
</dbReference>
<dbReference type="PANTHER" id="PTHR43418:SF4">
    <property type="entry name" value="MULTIFUNCTIONAL TRYPTOPHAN BIOSYNTHESIS PROTEIN"/>
    <property type="match status" value="1"/>
</dbReference>
<dbReference type="Pfam" id="PF00117">
    <property type="entry name" value="GATase"/>
    <property type="match status" value="1"/>
</dbReference>
<dbReference type="InterPro" id="IPR013785">
    <property type="entry name" value="Aldolase_TIM"/>
</dbReference>
<evidence type="ECO:0000256" key="17">
    <source>
        <dbReference type="ARBA" id="ARBA00023239"/>
    </source>
</evidence>
<keyword evidence="15" id="KW-0057">Aromatic amino acid biosynthesis</keyword>
<dbReference type="Gene3D" id="3.20.20.70">
    <property type="entry name" value="Aldolase class I"/>
    <property type="match status" value="2"/>
</dbReference>
<dbReference type="GO" id="GO:0000162">
    <property type="term" value="P:L-tryptophan biosynthetic process"/>
    <property type="evidence" value="ECO:0007669"/>
    <property type="project" value="UniProtKB-UniPathway"/>
</dbReference>
<comment type="function">
    <text evidence="3">Trifunctional enzyme bearing the Gln amidotransferase (GATase) domain of anthranilate synthase, indole-glycerolphosphate synthase, and phosphoribosylanthranilate isomerase activities.</text>
</comment>
<dbReference type="GO" id="GO:0004049">
    <property type="term" value="F:anthranilate synthase activity"/>
    <property type="evidence" value="ECO:0007669"/>
    <property type="project" value="UniProtKB-EC"/>
</dbReference>
<evidence type="ECO:0000259" key="20">
    <source>
        <dbReference type="Pfam" id="PF00117"/>
    </source>
</evidence>
<dbReference type="PROSITE" id="PS51273">
    <property type="entry name" value="GATASE_TYPE_1"/>
    <property type="match status" value="1"/>
</dbReference>
<comment type="pathway">
    <text evidence="5">Amino-acid biosynthesis; L-tryptophan biosynthesis; L-tryptophan from chorismate: step 4/5.</text>
</comment>
<reference evidence="23 24" key="1">
    <citation type="journal article" date="2019" name="Sci. Rep.">
        <title>Comparative genomics of chytrid fungi reveal insights into the obligate biotrophic and pathogenic lifestyle of Synchytrium endobioticum.</title>
        <authorList>
            <person name="van de Vossenberg B.T.L.H."/>
            <person name="Warris S."/>
            <person name="Nguyen H.D.T."/>
            <person name="van Gent-Pelzer M.P.E."/>
            <person name="Joly D.L."/>
            <person name="van de Geest H.C."/>
            <person name="Bonants P.J.M."/>
            <person name="Smith D.S."/>
            <person name="Levesque C.A."/>
            <person name="van der Lee T.A.J."/>
        </authorList>
    </citation>
    <scope>NUCLEOTIDE SEQUENCE [LARGE SCALE GENOMIC DNA]</scope>
    <source>
        <strain evidence="23 24">CBS 675.73</strain>
    </source>
</reference>
<keyword evidence="12" id="KW-0210">Decarboxylase</keyword>
<dbReference type="PRINTS" id="PR00096">
    <property type="entry name" value="GATASE"/>
</dbReference>
<dbReference type="STRING" id="246404.A0A507FEZ2"/>
<dbReference type="CDD" id="cd00331">
    <property type="entry name" value="IGPS"/>
    <property type="match status" value="1"/>
</dbReference>
<accession>A0A507FEZ2</accession>
<evidence type="ECO:0000256" key="7">
    <source>
        <dbReference type="ARBA" id="ARBA00012266"/>
    </source>
</evidence>
<evidence type="ECO:0000256" key="10">
    <source>
        <dbReference type="ARBA" id="ARBA00018819"/>
    </source>
</evidence>
<evidence type="ECO:0000259" key="22">
    <source>
        <dbReference type="Pfam" id="PF00697"/>
    </source>
</evidence>
<dbReference type="InterPro" id="IPR013798">
    <property type="entry name" value="Indole-3-glycerol_P_synth_dom"/>
</dbReference>
<dbReference type="InterPro" id="IPR017926">
    <property type="entry name" value="GATASE"/>
</dbReference>
<dbReference type="GO" id="GO:0004640">
    <property type="term" value="F:phosphoribosylanthranilate isomerase activity"/>
    <property type="evidence" value="ECO:0007669"/>
    <property type="project" value="UniProtKB-EC"/>
</dbReference>
<comment type="catalytic activity">
    <reaction evidence="2">
        <text>1-(2-carboxyphenylamino)-1-deoxy-D-ribulose 5-phosphate + H(+) = (1S,2R)-1-C-(indol-3-yl)glycerol 3-phosphate + CO2 + H2O</text>
        <dbReference type="Rhea" id="RHEA:23476"/>
        <dbReference type="ChEBI" id="CHEBI:15377"/>
        <dbReference type="ChEBI" id="CHEBI:15378"/>
        <dbReference type="ChEBI" id="CHEBI:16526"/>
        <dbReference type="ChEBI" id="CHEBI:58613"/>
        <dbReference type="ChEBI" id="CHEBI:58866"/>
        <dbReference type="EC" id="4.1.1.48"/>
    </reaction>
</comment>
<evidence type="ECO:0000256" key="15">
    <source>
        <dbReference type="ARBA" id="ARBA00023141"/>
    </source>
</evidence>
<evidence type="ECO:0000313" key="23">
    <source>
        <dbReference type="EMBL" id="TPX74702.1"/>
    </source>
</evidence>
<evidence type="ECO:0000256" key="12">
    <source>
        <dbReference type="ARBA" id="ARBA00022793"/>
    </source>
</evidence>
<evidence type="ECO:0000313" key="24">
    <source>
        <dbReference type="Proteomes" id="UP000320333"/>
    </source>
</evidence>
<evidence type="ECO:0000256" key="1">
    <source>
        <dbReference type="ARBA" id="ARBA00001164"/>
    </source>
</evidence>
<dbReference type="PROSITE" id="PS00614">
    <property type="entry name" value="IGPS"/>
    <property type="match status" value="1"/>
</dbReference>
<dbReference type="UniPathway" id="UPA00035">
    <property type="reaction ID" value="UER00040"/>
</dbReference>
<dbReference type="EC" id="4.1.1.48" evidence="8"/>
<dbReference type="PANTHER" id="PTHR43418">
    <property type="entry name" value="MULTIFUNCTIONAL TRYPTOPHAN BIOSYNTHESIS PROTEIN-RELATED"/>
    <property type="match status" value="1"/>
</dbReference>
<feature type="domain" description="N-(5'phosphoribosyl) anthranilate isomerase (PRAI)" evidence="22">
    <location>
        <begin position="647"/>
        <end position="818"/>
    </location>
</feature>
<evidence type="ECO:0000256" key="5">
    <source>
        <dbReference type="ARBA" id="ARBA00004696"/>
    </source>
</evidence>
<evidence type="ECO:0000256" key="16">
    <source>
        <dbReference type="ARBA" id="ARBA00023235"/>
    </source>
</evidence>
<comment type="catalytic activity">
    <reaction evidence="19">
        <text>chorismate + L-glutamine = anthranilate + pyruvate + L-glutamate + H(+)</text>
        <dbReference type="Rhea" id="RHEA:21732"/>
        <dbReference type="ChEBI" id="CHEBI:15361"/>
        <dbReference type="ChEBI" id="CHEBI:15378"/>
        <dbReference type="ChEBI" id="CHEBI:16567"/>
        <dbReference type="ChEBI" id="CHEBI:29748"/>
        <dbReference type="ChEBI" id="CHEBI:29985"/>
        <dbReference type="ChEBI" id="CHEBI:58359"/>
        <dbReference type="EC" id="4.1.3.27"/>
    </reaction>
</comment>
<dbReference type="InterPro" id="IPR029062">
    <property type="entry name" value="Class_I_gatase-like"/>
</dbReference>
<evidence type="ECO:0000256" key="4">
    <source>
        <dbReference type="ARBA" id="ARBA00004664"/>
    </source>
</evidence>
<dbReference type="EC" id="4.1.3.27" evidence="7"/>
<dbReference type="EC" id="5.3.1.24" evidence="9"/>
<proteinExistence type="inferred from homology"/>
<keyword evidence="13" id="KW-0822">Tryptophan biosynthesis</keyword>
<dbReference type="AlphaFoldDB" id="A0A507FEZ2"/>
<evidence type="ECO:0000256" key="3">
    <source>
        <dbReference type="ARBA" id="ARBA00003272"/>
    </source>
</evidence>
<dbReference type="EMBL" id="QEAP01000112">
    <property type="protein sequence ID" value="TPX74702.1"/>
    <property type="molecule type" value="Genomic_DNA"/>
</dbReference>
<dbReference type="InterPro" id="IPR050472">
    <property type="entry name" value="Anth_synth/Amidotransfase"/>
</dbReference>
<evidence type="ECO:0000256" key="13">
    <source>
        <dbReference type="ARBA" id="ARBA00022822"/>
    </source>
</evidence>
<dbReference type="Pfam" id="PF00697">
    <property type="entry name" value="PRAI"/>
    <property type="match status" value="1"/>
</dbReference>
<dbReference type="InterPro" id="IPR001468">
    <property type="entry name" value="Indole-3-GlycerolPSynthase_CS"/>
</dbReference>
<dbReference type="FunFam" id="3.40.50.880:FF:000031">
    <property type="entry name" value="Multifunctional tryptophan biosynthesis protein"/>
    <property type="match status" value="1"/>
</dbReference>
<dbReference type="InterPro" id="IPR001240">
    <property type="entry name" value="PRAI_dom"/>
</dbReference>
<dbReference type="OrthoDB" id="524799at2759"/>
<dbReference type="CDD" id="cd01743">
    <property type="entry name" value="GATase1_Anthranilate_Synthase"/>
    <property type="match status" value="1"/>
</dbReference>
<dbReference type="Pfam" id="PF00218">
    <property type="entry name" value="IGPS"/>
    <property type="match status" value="1"/>
</dbReference>
<comment type="caution">
    <text evidence="23">The sequence shown here is derived from an EMBL/GenBank/DDBJ whole genome shotgun (WGS) entry which is preliminary data.</text>
</comment>
<evidence type="ECO:0000259" key="21">
    <source>
        <dbReference type="Pfam" id="PF00218"/>
    </source>
</evidence>
<protein>
    <recommendedName>
        <fullName evidence="10">Multifunctional tryptophan biosynthesis protein</fullName>
        <ecNumber evidence="8">4.1.1.48</ecNumber>
        <ecNumber evidence="7">4.1.3.27</ecNumber>
        <ecNumber evidence="9">5.3.1.24</ecNumber>
    </recommendedName>
</protein>
<comment type="catalytic activity">
    <reaction evidence="1">
        <text>N-(5-phospho-beta-D-ribosyl)anthranilate = 1-(2-carboxyphenylamino)-1-deoxy-D-ribulose 5-phosphate</text>
        <dbReference type="Rhea" id="RHEA:21540"/>
        <dbReference type="ChEBI" id="CHEBI:18277"/>
        <dbReference type="ChEBI" id="CHEBI:58613"/>
        <dbReference type="EC" id="5.3.1.24"/>
    </reaction>
</comment>
<dbReference type="GO" id="GO:0004425">
    <property type="term" value="F:indole-3-glycerol-phosphate synthase activity"/>
    <property type="evidence" value="ECO:0007669"/>
    <property type="project" value="UniProtKB-EC"/>
</dbReference>
<comment type="pathway">
    <text evidence="6">Amino-acid biosynthesis; L-tryptophan biosynthesis; L-tryptophan from chorismate: step 1/5.</text>
</comment>
<organism evidence="23 24">
    <name type="scientific">Chytriomyces confervae</name>
    <dbReference type="NCBI Taxonomy" id="246404"/>
    <lineage>
        <taxon>Eukaryota</taxon>
        <taxon>Fungi</taxon>
        <taxon>Fungi incertae sedis</taxon>
        <taxon>Chytridiomycota</taxon>
        <taxon>Chytridiomycota incertae sedis</taxon>
        <taxon>Chytridiomycetes</taxon>
        <taxon>Chytridiales</taxon>
        <taxon>Chytriomycetaceae</taxon>
        <taxon>Chytriomyces</taxon>
    </lineage>
</organism>
<dbReference type="HAMAP" id="MF_00135">
    <property type="entry name" value="PRAI"/>
    <property type="match status" value="1"/>
</dbReference>
<dbReference type="SUPFAM" id="SSF51366">
    <property type="entry name" value="Ribulose-phoshate binding barrel"/>
    <property type="match status" value="2"/>
</dbReference>
<dbReference type="CDD" id="cd00405">
    <property type="entry name" value="PRAI"/>
    <property type="match status" value="1"/>
</dbReference>
<evidence type="ECO:0000256" key="18">
    <source>
        <dbReference type="ARBA" id="ARBA00023268"/>
    </source>
</evidence>
<sequence>MITPVRVAANSGKTIMIDNYDSFTFNVYGVLSQLGADVEVFRNDAISVEEIAAMNPRNIVVSPGPGHPRDAGISMAVIAAFAGKVPILGVCLGEQCMYELYGGTVKYAGEIVHGKTSPVSHDGKGLYKGVSQGIEVTRYHSLAGDKSTLPECLEITSTTPSGVVMGVRHKEYIMEGVQYHPESIASEEGHILIANFLSWEGGRWENLVAKPINFMTPKNERKRNVGTGIEISKISKLNSTGNAETEYPSCSSPMTAKPAGVTTNAAFAEKKSILERIKDRRLQDVAATIVLPGHSQKDLIAALAQGLAPPQIDFAARIKAASPHVAVLAEIKRASPSKGNIAIDTNASAQAYMYATGGASAISVLTEPTWFKGHLDDMRLARRAVDGLHNRPAILRKDFVVDEYQIYEARLAGADTVLLIVAILLEDGVLKRFIDVSRALGMEPLVEVANAKEMQIAVDVGARVIGVNNRDLHTFTVDMSRTSTLASMVPEGTLLIALSGITGRADVEKYVASGACGVLVGEHLMRSSDKRAFIHNLIGLPTPMDVCSPSATSISPSNSTPARTLSKICGITNVDDARFAVNAGANLLGLIFAPSARQVTASSAKDIINAFNLAADRPRISLPAVEVHLKPTAQQWYARTQSHLLAHLHNAAVSAASVGAQPPPLFVGVFSNTHFETINNIVRETGLDLVQLHGDEDVALIAPLICVPVIKAFHIHAGDGVETVLKNVNRGTGVLMAALLDTGVKGLSQQGGSGVTFDWDLATAVVAAGVPVWVAGGLVADNVAQAIERIHPGAVDVSSGVEASKGVKDHAKVDAFLKGVRGV</sequence>
<dbReference type="InterPro" id="IPR006221">
    <property type="entry name" value="TrpG/PapA_dom"/>
</dbReference>
<keyword evidence="14" id="KW-0315">Glutamine amidotransferase</keyword>
<comment type="pathway">
    <text evidence="4">Amino-acid biosynthesis; L-tryptophan biosynthesis; L-tryptophan from chorismate: step 3/5.</text>
</comment>
<dbReference type="SUPFAM" id="SSF52317">
    <property type="entry name" value="Class I glutamine amidotransferase-like"/>
    <property type="match status" value="1"/>
</dbReference>
<evidence type="ECO:0000256" key="2">
    <source>
        <dbReference type="ARBA" id="ARBA00001633"/>
    </source>
</evidence>
<keyword evidence="18" id="KW-0511">Multifunctional enzyme</keyword>
<feature type="domain" description="Glutamine amidotransferase" evidence="20">
    <location>
        <begin position="16"/>
        <end position="197"/>
    </location>
</feature>
<keyword evidence="11" id="KW-0028">Amino-acid biosynthesis</keyword>